<proteinExistence type="inferred from homology"/>
<comment type="similarity">
    <text evidence="1">Belongs to the NDRG family.</text>
</comment>
<comment type="caution">
    <text evidence="2">The sequence shown here is derived from an EMBL/GenBank/DDBJ whole genome shotgun (WGS) entry which is preliminary data.</text>
</comment>
<dbReference type="SUPFAM" id="SSF53474">
    <property type="entry name" value="alpha/beta-Hydrolases"/>
    <property type="match status" value="1"/>
</dbReference>
<keyword evidence="3" id="KW-1185">Reference proteome</keyword>
<evidence type="ECO:0000313" key="3">
    <source>
        <dbReference type="Proteomes" id="UP001190700"/>
    </source>
</evidence>
<dbReference type="Proteomes" id="UP001190700">
    <property type="component" value="Unassembled WGS sequence"/>
</dbReference>
<evidence type="ECO:0000313" key="2">
    <source>
        <dbReference type="EMBL" id="KAK3268676.1"/>
    </source>
</evidence>
<dbReference type="EMBL" id="LGRX02011670">
    <property type="protein sequence ID" value="KAK3268676.1"/>
    <property type="molecule type" value="Genomic_DNA"/>
</dbReference>
<dbReference type="Pfam" id="PF03096">
    <property type="entry name" value="Ndr"/>
    <property type="match status" value="1"/>
</dbReference>
<accession>A0AAE0FZ28</accession>
<name>A0AAE0FZ28_9CHLO</name>
<sequence length="138" mass="14256">MSEAGVSLCAGALGIDGEAVNVSTPHGPISVTVSGDRSKSALITYHDVGLNHRSCFQGLLLCSGASSLLANNFCIYHIDAPGHEDNSGGVAKTALPLTTDKLADQVASVVEYFGLKELILLGVGAGAYILTKYAIKHQ</sequence>
<dbReference type="AlphaFoldDB" id="A0AAE0FZ28"/>
<dbReference type="PANTHER" id="PTHR11034">
    <property type="entry name" value="N-MYC DOWNSTREAM REGULATED"/>
    <property type="match status" value="1"/>
</dbReference>
<protein>
    <submittedName>
        <fullName evidence="2">Uncharacterized protein</fullName>
    </submittedName>
</protein>
<dbReference type="Gene3D" id="3.40.50.1820">
    <property type="entry name" value="alpha/beta hydrolase"/>
    <property type="match status" value="1"/>
</dbReference>
<dbReference type="InterPro" id="IPR029058">
    <property type="entry name" value="AB_hydrolase_fold"/>
</dbReference>
<evidence type="ECO:0000256" key="1">
    <source>
        <dbReference type="ARBA" id="ARBA00005598"/>
    </source>
</evidence>
<reference evidence="2 3" key="1">
    <citation type="journal article" date="2015" name="Genome Biol. Evol.">
        <title>Comparative Genomics of a Bacterivorous Green Alga Reveals Evolutionary Causalities and Consequences of Phago-Mixotrophic Mode of Nutrition.</title>
        <authorList>
            <person name="Burns J.A."/>
            <person name="Paasch A."/>
            <person name="Narechania A."/>
            <person name="Kim E."/>
        </authorList>
    </citation>
    <scope>NUCLEOTIDE SEQUENCE [LARGE SCALE GENOMIC DNA]</scope>
    <source>
        <strain evidence="2 3">PLY_AMNH</strain>
    </source>
</reference>
<dbReference type="InterPro" id="IPR004142">
    <property type="entry name" value="NDRG"/>
</dbReference>
<organism evidence="2 3">
    <name type="scientific">Cymbomonas tetramitiformis</name>
    <dbReference type="NCBI Taxonomy" id="36881"/>
    <lineage>
        <taxon>Eukaryota</taxon>
        <taxon>Viridiplantae</taxon>
        <taxon>Chlorophyta</taxon>
        <taxon>Pyramimonadophyceae</taxon>
        <taxon>Pyramimonadales</taxon>
        <taxon>Pyramimonadaceae</taxon>
        <taxon>Cymbomonas</taxon>
    </lineage>
</organism>
<gene>
    <name evidence="2" type="ORF">CYMTET_22832</name>
</gene>